<name>A0A166ZN78_COLIC</name>
<evidence type="ECO:0000313" key="2">
    <source>
        <dbReference type="Proteomes" id="UP000076584"/>
    </source>
</evidence>
<proteinExistence type="predicted"/>
<organism evidence="1 2">
    <name type="scientific">Colletotrichum incanum</name>
    <name type="common">Soybean anthracnose fungus</name>
    <dbReference type="NCBI Taxonomy" id="1573173"/>
    <lineage>
        <taxon>Eukaryota</taxon>
        <taxon>Fungi</taxon>
        <taxon>Dikarya</taxon>
        <taxon>Ascomycota</taxon>
        <taxon>Pezizomycotina</taxon>
        <taxon>Sordariomycetes</taxon>
        <taxon>Hypocreomycetidae</taxon>
        <taxon>Glomerellales</taxon>
        <taxon>Glomerellaceae</taxon>
        <taxon>Colletotrichum</taxon>
        <taxon>Colletotrichum spaethianum species complex</taxon>
    </lineage>
</organism>
<dbReference type="Proteomes" id="UP000076584">
    <property type="component" value="Unassembled WGS sequence"/>
</dbReference>
<reference evidence="1 2" key="1">
    <citation type="submission" date="2015-06" db="EMBL/GenBank/DDBJ databases">
        <title>Survival trade-offs in plant roots during colonization by closely related pathogenic and mutualistic fungi.</title>
        <authorList>
            <person name="Hacquard S."/>
            <person name="Kracher B."/>
            <person name="Hiruma K."/>
            <person name="Weinman A."/>
            <person name="Muench P."/>
            <person name="Garrido Oter R."/>
            <person name="Ver Loren van Themaat E."/>
            <person name="Dallerey J.-F."/>
            <person name="Damm U."/>
            <person name="Henrissat B."/>
            <person name="Lespinet O."/>
            <person name="Thon M."/>
            <person name="Kemen E."/>
            <person name="McHardy A.C."/>
            <person name="Schulze-Lefert P."/>
            <person name="O'Connell R.J."/>
        </authorList>
    </citation>
    <scope>NUCLEOTIDE SEQUENCE [LARGE SCALE GENOMIC DNA]</scope>
    <source>
        <strain evidence="1 2">MAFF 238704</strain>
    </source>
</reference>
<accession>A0A166ZN78</accession>
<protein>
    <submittedName>
        <fullName evidence="1">Uncharacterized protein</fullName>
    </submittedName>
</protein>
<keyword evidence="2" id="KW-1185">Reference proteome</keyword>
<sequence length="178" mass="20483">MVPNNLHCSTGHYVIHRIRHHDSFAKSLEAAKLCSSEKGAKIELNLLPNISITEEAQDNGHTVIFEAIRRPDFKHQVTLACIVGHYQELFNELQSEVKPSHCQWEVACQSTTPHCRKTVERRAAEEKVRLCHRPEDINSPSTEGRRYALLQRPNKEPSHNERARMLEGICNRSDYLHD</sequence>
<dbReference type="AlphaFoldDB" id="A0A166ZN78"/>
<dbReference type="EMBL" id="LFIW01002145">
    <property type="protein sequence ID" value="KZL79137.1"/>
    <property type="molecule type" value="Genomic_DNA"/>
</dbReference>
<evidence type="ECO:0000313" key="1">
    <source>
        <dbReference type="EMBL" id="KZL79137.1"/>
    </source>
</evidence>
<comment type="caution">
    <text evidence="1">The sequence shown here is derived from an EMBL/GenBank/DDBJ whole genome shotgun (WGS) entry which is preliminary data.</text>
</comment>
<gene>
    <name evidence="1" type="ORF">CI238_10235</name>
</gene>